<dbReference type="EMBL" id="FJ870917">
    <property type="protein sequence ID" value="ACZ35821.1"/>
    <property type="molecule type" value="Genomic_DNA"/>
</dbReference>
<protein>
    <submittedName>
        <fullName evidence="3">Putative HTH transcriptional regulator</fullName>
    </submittedName>
</protein>
<dbReference type="InterPro" id="IPR001845">
    <property type="entry name" value="HTH_ArsR_DNA-bd_dom"/>
</dbReference>
<feature type="transmembrane region" description="Helical" evidence="1">
    <location>
        <begin position="25"/>
        <end position="43"/>
    </location>
</feature>
<sequence>MKAYANELKGKQTRKKIVKLLAENYALSVAFISHSILLSYTATMKHLKILKEQNLIEMWEEQGRIYVALKEKAHELRKELND</sequence>
<organism evidence="3 4">
    <name type="scientific">Betafusellovirus yellowstonense</name>
    <dbReference type="NCBI Taxonomy" id="693629"/>
    <lineage>
        <taxon>Viruses</taxon>
        <taxon>Viruses incertae sedis</taxon>
        <taxon>Fuselloviridae</taxon>
        <taxon>Betafusellovirus</taxon>
    </lineage>
</organism>
<dbReference type="Gene3D" id="1.10.10.10">
    <property type="entry name" value="Winged helix-like DNA-binding domain superfamily/Winged helix DNA-binding domain"/>
    <property type="match status" value="1"/>
</dbReference>
<evidence type="ECO:0000313" key="3">
    <source>
        <dbReference type="EMBL" id="ACZ35821.1"/>
    </source>
</evidence>
<dbReference type="InterPro" id="IPR036388">
    <property type="entry name" value="WH-like_DNA-bd_sf"/>
</dbReference>
<dbReference type="GO" id="GO:0003700">
    <property type="term" value="F:DNA-binding transcription factor activity"/>
    <property type="evidence" value="ECO:0007669"/>
    <property type="project" value="InterPro"/>
</dbReference>
<dbReference type="RefSeq" id="YP_003331441.1">
    <property type="nucleotide sequence ID" value="NC_013585.1"/>
</dbReference>
<feature type="domain" description="HTH arsR-type" evidence="2">
    <location>
        <begin position="12"/>
        <end position="57"/>
    </location>
</feature>
<name>D1GFC0_9VIRU</name>
<dbReference type="CDD" id="cd00090">
    <property type="entry name" value="HTH_ARSR"/>
    <property type="match status" value="1"/>
</dbReference>
<dbReference type="InterPro" id="IPR011991">
    <property type="entry name" value="ArsR-like_HTH"/>
</dbReference>
<keyword evidence="1" id="KW-0812">Transmembrane</keyword>
<dbReference type="SUPFAM" id="SSF46785">
    <property type="entry name" value="Winged helix' DNA-binding domain"/>
    <property type="match status" value="1"/>
</dbReference>
<dbReference type="GeneID" id="8676799"/>
<dbReference type="KEGG" id="vg:8676799"/>
<keyword evidence="1" id="KW-1133">Transmembrane helix</keyword>
<dbReference type="InterPro" id="IPR036390">
    <property type="entry name" value="WH_DNA-bd_sf"/>
</dbReference>
<accession>D1GFC0</accession>
<reference evidence="3 4" key="1">
    <citation type="journal article" date="2009" name="Environ. Microbiol.">
        <title>Four newly isolated fuselloviruses from extreme geothermal environments reveal unusual morphologies and a possible interviral recombination mechanism.</title>
        <authorList>
            <person name="Redder P."/>
            <person name="Peng X."/>
            <person name="Brugger K."/>
            <person name="Shah S.A."/>
            <person name="Roesch F."/>
            <person name="Greve B."/>
            <person name="She Q."/>
            <person name="Schleper C."/>
            <person name="Forterre P."/>
            <person name="Garrett R.A."/>
            <person name="Prangishvili D."/>
        </authorList>
    </citation>
    <scope>NUCLEOTIDE SEQUENCE [LARGE SCALE GENOMIC DNA]</scope>
</reference>
<keyword evidence="4" id="KW-1185">Reference proteome</keyword>
<evidence type="ECO:0000313" key="4">
    <source>
        <dbReference type="Proteomes" id="UP000009161"/>
    </source>
</evidence>
<evidence type="ECO:0000259" key="2">
    <source>
        <dbReference type="Pfam" id="PF01022"/>
    </source>
</evidence>
<dbReference type="Pfam" id="PF01022">
    <property type="entry name" value="HTH_5"/>
    <property type="match status" value="1"/>
</dbReference>
<proteinExistence type="predicted"/>
<evidence type="ECO:0000256" key="1">
    <source>
        <dbReference type="SAM" id="Phobius"/>
    </source>
</evidence>
<keyword evidence="1" id="KW-0472">Membrane</keyword>
<dbReference type="Proteomes" id="UP000009161">
    <property type="component" value="Segment"/>
</dbReference>